<dbReference type="CDD" id="cd09110">
    <property type="entry name" value="PLDc_CLS_1"/>
    <property type="match status" value="1"/>
</dbReference>
<dbReference type="RefSeq" id="WP_057637227.1">
    <property type="nucleotide sequence ID" value="NZ_LDJM01000012.1"/>
</dbReference>
<dbReference type="CDD" id="cd09159">
    <property type="entry name" value="PLDc_ybhO_like_2"/>
    <property type="match status" value="1"/>
</dbReference>
<dbReference type="AlphaFoldDB" id="A0A0R0DKA8"/>
<dbReference type="GO" id="GO:0008808">
    <property type="term" value="F:cardiolipin synthase activity"/>
    <property type="evidence" value="ECO:0007669"/>
    <property type="project" value="TreeGrafter"/>
</dbReference>
<evidence type="ECO:0000313" key="3">
    <source>
        <dbReference type="Proteomes" id="UP000050956"/>
    </source>
</evidence>
<dbReference type="SUPFAM" id="SSF56024">
    <property type="entry name" value="Phospholipase D/nuclease"/>
    <property type="match status" value="2"/>
</dbReference>
<dbReference type="PANTHER" id="PTHR21248">
    <property type="entry name" value="CARDIOLIPIN SYNTHASE"/>
    <property type="match status" value="1"/>
</dbReference>
<proteinExistence type="predicted"/>
<feature type="domain" description="PLD phosphodiesterase" evidence="1">
    <location>
        <begin position="166"/>
        <end position="193"/>
    </location>
</feature>
<dbReference type="STRING" id="336566.ABB30_05080"/>
<dbReference type="Pfam" id="PF13091">
    <property type="entry name" value="PLDc_2"/>
    <property type="match status" value="2"/>
</dbReference>
<evidence type="ECO:0000259" key="1">
    <source>
        <dbReference type="PROSITE" id="PS50035"/>
    </source>
</evidence>
<organism evidence="2 3">
    <name type="scientific">Stenotrophomonas ginsengisoli</name>
    <dbReference type="NCBI Taxonomy" id="336566"/>
    <lineage>
        <taxon>Bacteria</taxon>
        <taxon>Pseudomonadati</taxon>
        <taxon>Pseudomonadota</taxon>
        <taxon>Gammaproteobacteria</taxon>
        <taxon>Lysobacterales</taxon>
        <taxon>Lysobacteraceae</taxon>
        <taxon>Stenotrophomonas</taxon>
    </lineage>
</organism>
<dbReference type="InterPro" id="IPR001736">
    <property type="entry name" value="PLipase_D/transphosphatidylase"/>
</dbReference>
<keyword evidence="3" id="KW-1185">Reference proteome</keyword>
<evidence type="ECO:0000313" key="2">
    <source>
        <dbReference type="EMBL" id="KRG78099.1"/>
    </source>
</evidence>
<dbReference type="PANTHER" id="PTHR21248:SF22">
    <property type="entry name" value="PHOSPHOLIPASE D"/>
    <property type="match status" value="1"/>
</dbReference>
<comment type="caution">
    <text evidence="2">The sequence shown here is derived from an EMBL/GenBank/DDBJ whole genome shotgun (WGS) entry which is preliminary data.</text>
</comment>
<dbReference type="Proteomes" id="UP000050956">
    <property type="component" value="Unassembled WGS sequence"/>
</dbReference>
<dbReference type="InterPro" id="IPR025202">
    <property type="entry name" value="PLD-like_dom"/>
</dbReference>
<dbReference type="PATRIC" id="fig|336566.3.peg.354"/>
<dbReference type="SMART" id="SM00155">
    <property type="entry name" value="PLDc"/>
    <property type="match status" value="2"/>
</dbReference>
<sequence>MGIGQVLRKRWKIVLGSAAAAIVAMLLARNFSTSEKALISLMPHTHAVADAQFKREMGVLLGPAILPGNKVTALQDGDEIFPDMLAAIASAQRSITFETYIYWSGAVGQQFADALTERARAGVSVLVTVDWLGSVKMDDALVDQMCAGGVRVEKYRPLNWYNLDRVNKRTHRKLLVIDGRIGYTGGVGIADQWSGKGQDPDHWRDSHFRIEGPAVAQLQAAFNDNWIKMTGTTLTGEAFFPTLPAAGDSPAHLFLASPEGGSESMHLMYLMAITAATGSIDLEASYFVPDELLIHALLQARRRGVKIRILVPGEHIDSDTVRLSSRADWGPLLAAGVQIAEYQPTMLHVKMLVIDNELVSVGSTNFDVRSFRLNDEASLNIYDHDFAAQMTAVFERDWSHGKVYDLAMWERRPLREKFMETVVAPLKSQL</sequence>
<name>A0A0R0DKA8_9GAMM</name>
<reference evidence="2 3" key="1">
    <citation type="submission" date="2015-05" db="EMBL/GenBank/DDBJ databases">
        <title>Genome sequencing and analysis of members of genus Stenotrophomonas.</title>
        <authorList>
            <person name="Patil P.P."/>
            <person name="Midha S."/>
            <person name="Patil P.B."/>
        </authorList>
    </citation>
    <scope>NUCLEOTIDE SEQUENCE [LARGE SCALE GENOMIC DNA]</scope>
    <source>
        <strain evidence="2 3">DSM 24757</strain>
    </source>
</reference>
<accession>A0A0R0DKA8</accession>
<dbReference type="Gene3D" id="3.30.870.10">
    <property type="entry name" value="Endonuclease Chain A"/>
    <property type="match status" value="2"/>
</dbReference>
<feature type="domain" description="PLD phosphodiesterase" evidence="1">
    <location>
        <begin position="343"/>
        <end position="370"/>
    </location>
</feature>
<dbReference type="EMBL" id="LDJM01000012">
    <property type="protein sequence ID" value="KRG78099.1"/>
    <property type="molecule type" value="Genomic_DNA"/>
</dbReference>
<dbReference type="PROSITE" id="PS50035">
    <property type="entry name" value="PLD"/>
    <property type="match status" value="2"/>
</dbReference>
<gene>
    <name evidence="2" type="ORF">ABB30_05080</name>
</gene>
<dbReference type="OrthoDB" id="9762009at2"/>
<protein>
    <submittedName>
        <fullName evidence="2">Cardiolipin synthetase</fullName>
    </submittedName>
</protein>
<dbReference type="GO" id="GO:0016020">
    <property type="term" value="C:membrane"/>
    <property type="evidence" value="ECO:0007669"/>
    <property type="project" value="TreeGrafter"/>
</dbReference>
<dbReference type="GO" id="GO:0032049">
    <property type="term" value="P:cardiolipin biosynthetic process"/>
    <property type="evidence" value="ECO:0007669"/>
    <property type="project" value="UniProtKB-ARBA"/>
</dbReference>